<protein>
    <recommendedName>
        <fullName evidence="5">Secreted protein</fullName>
    </recommendedName>
</protein>
<dbReference type="Proteomes" id="UP000076858">
    <property type="component" value="Unassembled WGS sequence"/>
</dbReference>
<reference evidence="3 4" key="1">
    <citation type="submission" date="2016-03" db="EMBL/GenBank/DDBJ databases">
        <title>EvidentialGene: Evidence-directed Construction of Genes on Genomes.</title>
        <authorList>
            <person name="Gilbert D.G."/>
            <person name="Choi J.-H."/>
            <person name="Mockaitis K."/>
            <person name="Colbourne J."/>
            <person name="Pfrender M."/>
        </authorList>
    </citation>
    <scope>NUCLEOTIDE SEQUENCE [LARGE SCALE GENOMIC DNA]</scope>
    <source>
        <strain evidence="3 4">Xinb3</strain>
        <tissue evidence="3">Complete organism</tissue>
    </source>
</reference>
<proteinExistence type="predicted"/>
<evidence type="ECO:0000313" key="4">
    <source>
        <dbReference type="Proteomes" id="UP000076858"/>
    </source>
</evidence>
<dbReference type="EMBL" id="LRGB01001269">
    <property type="protein sequence ID" value="KZS13137.1"/>
    <property type="molecule type" value="Genomic_DNA"/>
</dbReference>
<dbReference type="AlphaFoldDB" id="A0A164WC72"/>
<accession>A0A164WC72</accession>
<name>A0A164WC72_9CRUS</name>
<keyword evidence="2" id="KW-0732">Signal</keyword>
<organism evidence="3 4">
    <name type="scientific">Daphnia magna</name>
    <dbReference type="NCBI Taxonomy" id="35525"/>
    <lineage>
        <taxon>Eukaryota</taxon>
        <taxon>Metazoa</taxon>
        <taxon>Ecdysozoa</taxon>
        <taxon>Arthropoda</taxon>
        <taxon>Crustacea</taxon>
        <taxon>Branchiopoda</taxon>
        <taxon>Diplostraca</taxon>
        <taxon>Cladocera</taxon>
        <taxon>Anomopoda</taxon>
        <taxon>Daphniidae</taxon>
        <taxon>Daphnia</taxon>
    </lineage>
</organism>
<gene>
    <name evidence="3" type="ORF">APZ42_021800</name>
</gene>
<keyword evidence="4" id="KW-1185">Reference proteome</keyword>
<evidence type="ECO:0000313" key="3">
    <source>
        <dbReference type="EMBL" id="KZS13137.1"/>
    </source>
</evidence>
<evidence type="ECO:0008006" key="5">
    <source>
        <dbReference type="Google" id="ProtNLM"/>
    </source>
</evidence>
<feature type="region of interest" description="Disordered" evidence="1">
    <location>
        <begin position="75"/>
        <end position="96"/>
    </location>
</feature>
<evidence type="ECO:0000256" key="2">
    <source>
        <dbReference type="SAM" id="SignalP"/>
    </source>
</evidence>
<sequence>MVVVCLPASLTLSTLCCERGGAALKGPGVPPTEPGDRVSSLPVPCRSDIHPSESSLHWHTASAGISPIDTFRKWEPIKRGGQTERAHTQNPVPRDE</sequence>
<evidence type="ECO:0000256" key="1">
    <source>
        <dbReference type="SAM" id="MobiDB-lite"/>
    </source>
</evidence>
<feature type="chain" id="PRO_5007854080" description="Secreted protein" evidence="2">
    <location>
        <begin position="17"/>
        <end position="96"/>
    </location>
</feature>
<feature type="signal peptide" evidence="2">
    <location>
        <begin position="1"/>
        <end position="16"/>
    </location>
</feature>
<comment type="caution">
    <text evidence="3">The sequence shown here is derived from an EMBL/GenBank/DDBJ whole genome shotgun (WGS) entry which is preliminary data.</text>
</comment>